<gene>
    <name evidence="1" type="ORF">GHA01_20270</name>
</gene>
<name>A0ABQ0SGG5_NOVHA</name>
<proteinExistence type="predicted"/>
<accession>A0ABQ0SGG5</accession>
<evidence type="ECO:0000313" key="1">
    <source>
        <dbReference type="EMBL" id="GEC64178.1"/>
    </source>
</evidence>
<comment type="caution">
    <text evidence="1">The sequence shown here is derived from an EMBL/GenBank/DDBJ whole genome shotgun (WGS) entry which is preliminary data.</text>
</comment>
<sequence length="154" mass="17073">MTMANEVKMYLVPDQATPEQEHRAETVVIDRYGHQITWPEFHAYMTAIATPIQPCADVETITHEMKTCIEVDEMTGMSYPVDYPINELVRRTDMEAQVARVAAEKDAEIARLRDGLTRIMAVPDDGGISPEDGYGIGAKMTEIARATRDEGAAG</sequence>
<organism evidence="1 2">
    <name type="scientific">Novacetimonas hansenii</name>
    <name type="common">Komagataeibacter hansenii</name>
    <dbReference type="NCBI Taxonomy" id="436"/>
    <lineage>
        <taxon>Bacteria</taxon>
        <taxon>Pseudomonadati</taxon>
        <taxon>Pseudomonadota</taxon>
        <taxon>Alphaproteobacteria</taxon>
        <taxon>Acetobacterales</taxon>
        <taxon>Acetobacteraceae</taxon>
        <taxon>Novacetimonas</taxon>
    </lineage>
</organism>
<dbReference type="EMBL" id="BJNN01000108">
    <property type="protein sequence ID" value="GEC64178.1"/>
    <property type="molecule type" value="Genomic_DNA"/>
</dbReference>
<evidence type="ECO:0000313" key="2">
    <source>
        <dbReference type="Proteomes" id="UP000319478"/>
    </source>
</evidence>
<protein>
    <submittedName>
        <fullName evidence="1">Uncharacterized protein</fullName>
    </submittedName>
</protein>
<keyword evidence="2" id="KW-1185">Reference proteome</keyword>
<reference evidence="1 2" key="1">
    <citation type="submission" date="2019-06" db="EMBL/GenBank/DDBJ databases">
        <title>Whole genome shotgun sequence of Komagataeibacter hansenii NBRC 14820.</title>
        <authorList>
            <person name="Hosoyama A."/>
            <person name="Uohara A."/>
            <person name="Ohji S."/>
            <person name="Ichikawa N."/>
        </authorList>
    </citation>
    <scope>NUCLEOTIDE SEQUENCE [LARGE SCALE GENOMIC DNA]</scope>
    <source>
        <strain evidence="1 2">NBRC 14820</strain>
    </source>
</reference>
<dbReference type="Proteomes" id="UP000319478">
    <property type="component" value="Unassembled WGS sequence"/>
</dbReference>